<dbReference type="InterPro" id="IPR051171">
    <property type="entry name" value="CaCA"/>
</dbReference>
<keyword evidence="2" id="KW-0677">Repeat</keyword>
<evidence type="ECO:0000256" key="2">
    <source>
        <dbReference type="ARBA" id="ARBA00022737"/>
    </source>
</evidence>
<keyword evidence="3" id="KW-0106">Calcium</keyword>
<dbReference type="SMART" id="SM00237">
    <property type="entry name" value="Calx_beta"/>
    <property type="match status" value="2"/>
</dbReference>
<evidence type="ECO:0000313" key="7">
    <source>
        <dbReference type="Proteomes" id="UP000676967"/>
    </source>
</evidence>
<evidence type="ECO:0000256" key="1">
    <source>
        <dbReference type="ARBA" id="ARBA00022729"/>
    </source>
</evidence>
<keyword evidence="4" id="KW-0406">Ion transport</keyword>
<feature type="domain" description="Calx-beta" evidence="5">
    <location>
        <begin position="817"/>
        <end position="919"/>
    </location>
</feature>
<reference evidence="6 7" key="1">
    <citation type="submission" date="2020-08" db="EMBL/GenBank/DDBJ databases">
        <title>Whole genome shotgun sequence of Actinoplanes ianthinogenes NBRC 13996.</title>
        <authorList>
            <person name="Komaki H."/>
            <person name="Tamura T."/>
        </authorList>
    </citation>
    <scope>NUCLEOTIDE SEQUENCE [LARGE SCALE GENOMIC DNA]</scope>
    <source>
        <strain evidence="6 7">NBRC 13996</strain>
    </source>
</reference>
<name>A0ABM7LS50_9ACTN</name>
<evidence type="ECO:0000313" key="6">
    <source>
        <dbReference type="EMBL" id="BCJ42043.1"/>
    </source>
</evidence>
<feature type="domain" description="Calx-beta" evidence="5">
    <location>
        <begin position="450"/>
        <end position="547"/>
    </location>
</feature>
<dbReference type="SUPFAM" id="SSF141072">
    <property type="entry name" value="CalX-like"/>
    <property type="match status" value="5"/>
</dbReference>
<sequence length="1124" mass="114579">MRHRPIQTASHERVPLTLWGPKRIRTVLATVAAAAAGLVPAMMVPTPALAANPSSVDNLTISDAGNWEGSKVTFTVTYAGSAPGDFTFSTADIAGQATGVASFSNSGADDLQDYISTPSRTSITFPGTAASTNNTVTVTVDTQKDAGTTDETFSLVATDTLSNTKSATGTIWAASSYPTFALSPSTSTVAETATKDAGGNPVQKTVTVTATLTAPLAHDISIPVSTANGDNADPLKDAVSTGGVLRDYDALPSTAMITIPAYTYTGSTTVQLYDDNVDETDAAGQFFWVKAAATPVLLSTTPSTTDKAKITITDDDATPVATIGDAAAAVTEGGALNFPVTLDRPSDATNLVVGYYSADGTTTTDSTAATASADITTPGTSGSPNTATIPAYATTRTIAVPTVDDATFEGTENVKEILTSTSTVGVTIGTKSTGVGTIKDNDAGPAVTLTTVTTVPGDPLPEGDSGEKVQKIKVTVASSPSTNPVPVKIDWATKDGTATAGSDYKAASGSFTIPAGTTLADWYGEIPITVYGDTVKEGTENFTIDVTSSTSTIGAVSSSPSPITITESGEADAKPTFNVGDVSVAEGNSGTTLAKVPIVMTGASPTDTVFTTTFHDGSAITGGTAAGDNDYTPPTDSTVTIKAGDKTGWLSIPINADTTFERDQVFSVDVTTLSGNVTYLNTPDVQHTARVTIGNDDTQPTITFNSSNATEGQPVTVTGKVVGVSEYAYSVGLTIGGSEKDPATAGTDFKAPDALTGTRIAVPRGYSGALTDIPTVGGSYTWNVTTLDDLIDEPTEGFTVTANETTATGFTPASGTYKIADDPLDLPPAVSVGDVTVNEKDGNAEVPVNLAFTGDATSTVQSVTIPYYTADGTAKAGKDYTLTKGTLTVAPGTMTGTIKVPIINDAEMEPDETFSVRLGAVGPVGASVLSGDSTVTIKSDDMSNPVTPTLAASGPAKGAGVFTLSGKAAPNTKVELWGSALPATDPTKMDYYQIVTSDGSGNFSFKTKSLTQGYAFVARSQEINSKTVTVKLTQNPALTLGSTKGKLTVTVNGNPKAAGQTVTVQRLVSGKWTTIASGKTTASGFSKSVSIKSKTKVSVRAMVSGNSSMGIASGYSATKTITIK</sequence>
<dbReference type="EMBL" id="AP023356">
    <property type="protein sequence ID" value="BCJ42043.1"/>
    <property type="molecule type" value="Genomic_DNA"/>
</dbReference>
<dbReference type="PANTHER" id="PTHR11878:SF65">
    <property type="entry name" value="NA_CA-EXCHANGE PROTEIN, ISOFORM G"/>
    <property type="match status" value="1"/>
</dbReference>
<dbReference type="InterPro" id="IPR038081">
    <property type="entry name" value="CalX-like_sf"/>
</dbReference>
<dbReference type="Gene3D" id="2.60.40.2030">
    <property type="match status" value="5"/>
</dbReference>
<protein>
    <recommendedName>
        <fullName evidence="5">Calx-beta domain-containing protein</fullName>
    </recommendedName>
</protein>
<dbReference type="Proteomes" id="UP000676967">
    <property type="component" value="Chromosome"/>
</dbReference>
<accession>A0ABM7LS50</accession>
<gene>
    <name evidence="6" type="ORF">Aiant_27000</name>
</gene>
<evidence type="ECO:0000259" key="5">
    <source>
        <dbReference type="SMART" id="SM00237"/>
    </source>
</evidence>
<dbReference type="PANTHER" id="PTHR11878">
    <property type="entry name" value="SODIUM/CALCIUM EXCHANGER"/>
    <property type="match status" value="1"/>
</dbReference>
<keyword evidence="7" id="KW-1185">Reference proteome</keyword>
<dbReference type="Pfam" id="PF03160">
    <property type="entry name" value="Calx-beta"/>
    <property type="match status" value="3"/>
</dbReference>
<keyword evidence="1" id="KW-0732">Signal</keyword>
<organism evidence="6 7">
    <name type="scientific">Actinoplanes ianthinogenes</name>
    <dbReference type="NCBI Taxonomy" id="122358"/>
    <lineage>
        <taxon>Bacteria</taxon>
        <taxon>Bacillati</taxon>
        <taxon>Actinomycetota</taxon>
        <taxon>Actinomycetes</taxon>
        <taxon>Micromonosporales</taxon>
        <taxon>Micromonosporaceae</taxon>
        <taxon>Actinoplanes</taxon>
    </lineage>
</organism>
<keyword evidence="4" id="KW-0813">Transport</keyword>
<evidence type="ECO:0000256" key="4">
    <source>
        <dbReference type="ARBA" id="ARBA00023065"/>
    </source>
</evidence>
<dbReference type="InterPro" id="IPR003644">
    <property type="entry name" value="Calx_beta"/>
</dbReference>
<evidence type="ECO:0000256" key="3">
    <source>
        <dbReference type="ARBA" id="ARBA00022837"/>
    </source>
</evidence>
<proteinExistence type="predicted"/>